<keyword evidence="1" id="KW-0032">Aminotransferase</keyword>
<name>W1XFH7_9ZZZZ</name>
<proteinExistence type="predicted"/>
<keyword evidence="1" id="KW-0808">Transferase</keyword>
<dbReference type="Gene3D" id="3.40.640.10">
    <property type="entry name" value="Type I PLP-dependent aspartate aminotransferase-like (Major domain)"/>
    <property type="match status" value="1"/>
</dbReference>
<reference evidence="1" key="1">
    <citation type="submission" date="2013-12" db="EMBL/GenBank/DDBJ databases">
        <title>A Varibaculum cambriense genome reconstructed from a premature infant gut community with otherwise low bacterial novelty that shifts toward anaerobic metabolism during the third week of life.</title>
        <authorList>
            <person name="Brown C.T."/>
            <person name="Sharon I."/>
            <person name="Thomas B.C."/>
            <person name="Castelle C.J."/>
            <person name="Morowitz M.J."/>
            <person name="Banfield J.F."/>
        </authorList>
    </citation>
    <scope>NUCLEOTIDE SEQUENCE</scope>
</reference>
<accession>W1XFH7</accession>
<dbReference type="EMBL" id="AZMM01016546">
    <property type="protein sequence ID" value="ETJ28906.1"/>
    <property type="molecule type" value="Genomic_DNA"/>
</dbReference>
<dbReference type="InterPro" id="IPR015424">
    <property type="entry name" value="PyrdxlP-dep_Trfase"/>
</dbReference>
<organism evidence="1">
    <name type="scientific">human gut metagenome</name>
    <dbReference type="NCBI Taxonomy" id="408170"/>
    <lineage>
        <taxon>unclassified sequences</taxon>
        <taxon>metagenomes</taxon>
        <taxon>organismal metagenomes</taxon>
    </lineage>
</organism>
<protein>
    <submittedName>
        <fullName evidence="1">Aminotransferase, class I/II</fullName>
    </submittedName>
</protein>
<dbReference type="SUPFAM" id="SSF53383">
    <property type="entry name" value="PLP-dependent transferases"/>
    <property type="match status" value="1"/>
</dbReference>
<comment type="caution">
    <text evidence="1">The sequence shown here is derived from an EMBL/GenBank/DDBJ whole genome shotgun (WGS) entry which is preliminary data.</text>
</comment>
<evidence type="ECO:0000313" key="1">
    <source>
        <dbReference type="EMBL" id="ETJ28906.1"/>
    </source>
</evidence>
<feature type="non-terminal residue" evidence="1">
    <location>
        <position position="1"/>
    </location>
</feature>
<feature type="non-terminal residue" evidence="1">
    <location>
        <position position="67"/>
    </location>
</feature>
<dbReference type="AlphaFoldDB" id="W1XFH7"/>
<gene>
    <name evidence="1" type="ORF">Q604_UNBC16546G0001</name>
</gene>
<sequence>QGFDTTGLDVLVTDGASMAMEIIMLGVCGGAGEEERPLLMFNPSYTNYDAVGLRIGRKTVTVERELN</sequence>
<dbReference type="GO" id="GO:0008483">
    <property type="term" value="F:transaminase activity"/>
    <property type="evidence" value="ECO:0007669"/>
    <property type="project" value="UniProtKB-KW"/>
</dbReference>
<dbReference type="InterPro" id="IPR015421">
    <property type="entry name" value="PyrdxlP-dep_Trfase_major"/>
</dbReference>